<dbReference type="Proteomes" id="UP000282087">
    <property type="component" value="Unassembled WGS sequence"/>
</dbReference>
<dbReference type="SUPFAM" id="SSF53659">
    <property type="entry name" value="Isocitrate/Isopropylmalate dehydrogenase-like"/>
    <property type="match status" value="1"/>
</dbReference>
<proteinExistence type="inferred from homology"/>
<keyword evidence="9 10" id="KW-0464">Manganese</keyword>
<comment type="catalytic activity">
    <reaction evidence="10">
        <text>D-threo-isocitrate + NADP(+) = 2-oxoglutarate + CO2 + NADPH</text>
        <dbReference type="Rhea" id="RHEA:19629"/>
        <dbReference type="ChEBI" id="CHEBI:15562"/>
        <dbReference type="ChEBI" id="CHEBI:16526"/>
        <dbReference type="ChEBI" id="CHEBI:16810"/>
        <dbReference type="ChEBI" id="CHEBI:57783"/>
        <dbReference type="ChEBI" id="CHEBI:58349"/>
        <dbReference type="EC" id="1.1.1.42"/>
    </reaction>
</comment>
<keyword evidence="5 10" id="KW-0479">Metal-binding</keyword>
<evidence type="ECO:0000256" key="2">
    <source>
        <dbReference type="ARBA" id="ARBA00007769"/>
    </source>
</evidence>
<dbReference type="NCBIfam" id="NF006156">
    <property type="entry name" value="PRK08299.1"/>
    <property type="match status" value="1"/>
</dbReference>
<dbReference type="VEuPathDB" id="FungiDB:DD237_004488"/>
<evidence type="ECO:0000256" key="14">
    <source>
        <dbReference type="PIRSR" id="PIRSR000108-4"/>
    </source>
</evidence>
<evidence type="ECO:0000256" key="4">
    <source>
        <dbReference type="ARBA" id="ARBA00022532"/>
    </source>
</evidence>
<evidence type="ECO:0000256" key="8">
    <source>
        <dbReference type="ARBA" id="ARBA00023002"/>
    </source>
</evidence>
<comment type="similarity">
    <text evidence="2 10">Belongs to the isocitrate and isopropylmalate dehydrogenases family.</text>
</comment>
<evidence type="ECO:0000256" key="12">
    <source>
        <dbReference type="PIRSR" id="PIRSR000108-2"/>
    </source>
</evidence>
<feature type="binding site" evidence="14">
    <location>
        <begin position="328"/>
        <end position="333"/>
    </location>
    <ligand>
        <name>NADP(+)</name>
        <dbReference type="ChEBI" id="CHEBI:58349"/>
    </ligand>
</feature>
<organism evidence="16 18">
    <name type="scientific">Peronospora effusa</name>
    <dbReference type="NCBI Taxonomy" id="542832"/>
    <lineage>
        <taxon>Eukaryota</taxon>
        <taxon>Sar</taxon>
        <taxon>Stramenopiles</taxon>
        <taxon>Oomycota</taxon>
        <taxon>Peronosporomycetes</taxon>
        <taxon>Peronosporales</taxon>
        <taxon>Peronosporaceae</taxon>
        <taxon>Peronospora</taxon>
    </lineage>
</organism>
<dbReference type="PIRSF" id="PIRSF000108">
    <property type="entry name" value="IDH_NADP"/>
    <property type="match status" value="1"/>
</dbReference>
<keyword evidence="4 10" id="KW-0816">Tricarboxylic acid cycle</keyword>
<dbReference type="GO" id="GO:0006739">
    <property type="term" value="P:NADP+ metabolic process"/>
    <property type="evidence" value="ECO:0007669"/>
    <property type="project" value="TreeGrafter"/>
</dbReference>
<dbReference type="OrthoDB" id="248923at2759"/>
<feature type="site" description="Critical for catalysis" evidence="11">
    <location>
        <position position="230"/>
    </location>
</feature>
<dbReference type="GO" id="GO:0006102">
    <property type="term" value="P:isocitrate metabolic process"/>
    <property type="evidence" value="ECO:0007669"/>
    <property type="project" value="InterPro"/>
</dbReference>
<feature type="binding site" evidence="13">
    <location>
        <position position="270"/>
    </location>
    <ligand>
        <name>Mn(2+)</name>
        <dbReference type="ChEBI" id="CHEBI:29035"/>
    </ligand>
</feature>
<dbReference type="InterPro" id="IPR004790">
    <property type="entry name" value="Isocitrate_DH_NADP"/>
</dbReference>
<dbReference type="GO" id="GO:0006097">
    <property type="term" value="P:glyoxylate cycle"/>
    <property type="evidence" value="ECO:0007669"/>
    <property type="project" value="UniProtKB-KW"/>
</dbReference>
<evidence type="ECO:0000256" key="1">
    <source>
        <dbReference type="ARBA" id="ARBA00001936"/>
    </source>
</evidence>
<feature type="binding site" evidence="12">
    <location>
        <begin position="113"/>
        <end position="119"/>
    </location>
    <ligand>
        <name>D-threo-isocitrate</name>
        <dbReference type="ChEBI" id="CHEBI:15562"/>
    </ligand>
</feature>
<feature type="domain" description="Isopropylmalate dehydrogenase-like" evidence="15">
    <location>
        <begin position="28"/>
        <end position="418"/>
    </location>
</feature>
<dbReference type="Gene3D" id="3.40.718.10">
    <property type="entry name" value="Isopropylmalate Dehydrogenase"/>
    <property type="match status" value="1"/>
</dbReference>
<feature type="binding site" evidence="14">
    <location>
        <position position="101"/>
    </location>
    <ligand>
        <name>NADP(+)</name>
        <dbReference type="ChEBI" id="CHEBI:58349"/>
    </ligand>
</feature>
<dbReference type="GO" id="GO:0004450">
    <property type="term" value="F:isocitrate dehydrogenase (NADP+) activity"/>
    <property type="evidence" value="ECO:0007669"/>
    <property type="project" value="UniProtKB-EC"/>
</dbReference>
<feature type="binding site" evidence="12">
    <location>
        <position position="96"/>
    </location>
    <ligand>
        <name>D-threo-isocitrate</name>
        <dbReference type="ChEBI" id="CHEBI:15562"/>
    </ligand>
</feature>
<evidence type="ECO:0000313" key="18">
    <source>
        <dbReference type="Proteomes" id="UP000282087"/>
    </source>
</evidence>
<protein>
    <recommendedName>
        <fullName evidence="10">Isocitrate dehydrogenase [NADP]</fullName>
        <ecNumber evidence="10">1.1.1.42</ecNumber>
    </recommendedName>
</protein>
<gene>
    <name evidence="17" type="ORF">DD237_004488</name>
    <name evidence="16" type="ORF">DD238_004483</name>
</gene>
<feature type="binding site" evidence="12">
    <location>
        <position position="128"/>
    </location>
    <ligand>
        <name>D-threo-isocitrate</name>
        <dbReference type="ChEBI" id="CHEBI:15562"/>
    </ligand>
</feature>
<dbReference type="SMART" id="SM01329">
    <property type="entry name" value="Iso_dh"/>
    <property type="match status" value="1"/>
</dbReference>
<keyword evidence="18" id="KW-1185">Reference proteome</keyword>
<comment type="cofactor">
    <cofactor evidence="1">
        <name>Mn(2+)</name>
        <dbReference type="ChEBI" id="CHEBI:29035"/>
    </cofactor>
</comment>
<dbReference type="GO" id="GO:0005739">
    <property type="term" value="C:mitochondrion"/>
    <property type="evidence" value="ECO:0007669"/>
    <property type="project" value="TreeGrafter"/>
</dbReference>
<dbReference type="EMBL" id="QKXF01000168">
    <property type="protein sequence ID" value="RQM15136.1"/>
    <property type="molecule type" value="Genomic_DNA"/>
</dbReference>
<dbReference type="Proteomes" id="UP000286097">
    <property type="component" value="Unassembled WGS sequence"/>
</dbReference>
<evidence type="ECO:0000313" key="19">
    <source>
        <dbReference type="Proteomes" id="UP000286097"/>
    </source>
</evidence>
<dbReference type="PANTHER" id="PTHR11822:SF21">
    <property type="entry name" value="ISOCITRATE DEHYDROGENASE [NADP], MITOCHONDRIAL"/>
    <property type="match status" value="1"/>
</dbReference>
<dbReference type="EC" id="1.1.1.42" evidence="10"/>
<comment type="cofactor">
    <cofactor evidence="10 13">
        <name>Mg(2+)</name>
        <dbReference type="ChEBI" id="CHEBI:18420"/>
    </cofactor>
    <cofactor evidence="10 13">
        <name>Mn(2+)</name>
        <dbReference type="ChEBI" id="CHEBI:29035"/>
    </cofactor>
    <text evidence="10 13">Binds 1 Mg(2+) or Mn(2+) ion per subunit.</text>
</comment>
<dbReference type="STRING" id="542832.A0A3M6VGP4"/>
<keyword evidence="8 10" id="KW-0560">Oxidoreductase</keyword>
<dbReference type="NCBIfam" id="TIGR00127">
    <property type="entry name" value="nadp_idh_euk"/>
    <property type="match status" value="1"/>
</dbReference>
<evidence type="ECO:0000256" key="13">
    <source>
        <dbReference type="PIRSR" id="PIRSR000108-3"/>
    </source>
</evidence>
<dbReference type="EMBL" id="QLLG01000242">
    <property type="protein sequence ID" value="RMX65557.1"/>
    <property type="molecule type" value="Genomic_DNA"/>
</dbReference>
<evidence type="ECO:0000256" key="3">
    <source>
        <dbReference type="ARBA" id="ARBA00022435"/>
    </source>
</evidence>
<evidence type="ECO:0000256" key="7">
    <source>
        <dbReference type="ARBA" id="ARBA00022857"/>
    </source>
</evidence>
<reference evidence="18 19" key="1">
    <citation type="submission" date="2018-06" db="EMBL/GenBank/DDBJ databases">
        <title>Comparative genomics of downy mildews reveals potential adaptations to biotrophy.</title>
        <authorList>
            <person name="Fletcher K."/>
            <person name="Klosterman S.J."/>
            <person name="Derevnina L."/>
            <person name="Martin F."/>
            <person name="Koike S."/>
            <person name="Reyes Chin-Wo S."/>
            <person name="Mou B."/>
            <person name="Michelmore R."/>
        </authorList>
    </citation>
    <scope>NUCLEOTIDE SEQUENCE [LARGE SCALE GENOMIC DNA]</scope>
    <source>
        <strain evidence="17 19">R13</strain>
        <strain evidence="16 18">R14</strain>
    </source>
</reference>
<evidence type="ECO:0000256" key="9">
    <source>
        <dbReference type="ARBA" id="ARBA00023211"/>
    </source>
</evidence>
<evidence type="ECO:0000256" key="11">
    <source>
        <dbReference type="PIRSR" id="PIRSR000108-1"/>
    </source>
</evidence>
<evidence type="ECO:0000256" key="10">
    <source>
        <dbReference type="PIRNR" id="PIRNR000108"/>
    </source>
</evidence>
<keyword evidence="3" id="KW-0329">Glyoxylate bypass</keyword>
<dbReference type="PROSITE" id="PS00470">
    <property type="entry name" value="IDH_IMDH"/>
    <property type="match status" value="1"/>
</dbReference>
<feature type="binding site" evidence="13">
    <location>
        <position position="293"/>
    </location>
    <ligand>
        <name>Mn(2+)</name>
        <dbReference type="ChEBI" id="CHEBI:29035"/>
    </ligand>
</feature>
<dbReference type="FunFam" id="3.40.718.10:FF:000002">
    <property type="entry name" value="Isocitrate dehydrogenase [NADP]"/>
    <property type="match status" value="1"/>
</dbReference>
<comment type="caution">
    <text evidence="16">The sequence shown here is derived from an EMBL/GenBank/DDBJ whole genome shotgun (WGS) entry which is preliminary data.</text>
</comment>
<feature type="binding site" evidence="12">
    <location>
        <position position="151"/>
    </location>
    <ligand>
        <name>D-threo-isocitrate</name>
        <dbReference type="ChEBI" id="CHEBI:15562"/>
    </ligand>
</feature>
<dbReference type="Pfam" id="PF00180">
    <property type="entry name" value="Iso_dh"/>
    <property type="match status" value="1"/>
</dbReference>
<evidence type="ECO:0000313" key="17">
    <source>
        <dbReference type="EMBL" id="RQM15136.1"/>
    </source>
</evidence>
<dbReference type="InterPro" id="IPR024084">
    <property type="entry name" value="IsoPropMal-DH-like_dom"/>
</dbReference>
<feature type="site" description="Critical for catalysis" evidence="11">
    <location>
        <position position="158"/>
    </location>
</feature>
<evidence type="ECO:0000256" key="5">
    <source>
        <dbReference type="ARBA" id="ARBA00022723"/>
    </source>
</evidence>
<evidence type="ECO:0000313" key="16">
    <source>
        <dbReference type="EMBL" id="RMX65557.1"/>
    </source>
</evidence>
<feature type="binding site" evidence="14">
    <location>
        <begin position="94"/>
        <end position="96"/>
    </location>
    <ligand>
        <name>NADP(+)</name>
        <dbReference type="ChEBI" id="CHEBI:58349"/>
    </ligand>
</feature>
<dbReference type="InterPro" id="IPR019818">
    <property type="entry name" value="IsoCit/isopropylmalate_DH_CS"/>
</dbReference>
<feature type="binding site" evidence="14">
    <location>
        <position position="346"/>
    </location>
    <ligand>
        <name>NADP(+)</name>
        <dbReference type="ChEBI" id="CHEBI:58349"/>
    </ligand>
</feature>
<dbReference type="AlphaFoldDB" id="A0A3M6VGP4"/>
<name>A0A3M6VGP4_9STRA</name>
<accession>A0A3M6VGP4</accession>
<feature type="binding site" evidence="14">
    <location>
        <position position="278"/>
    </location>
    <ligand>
        <name>NADP(+)</name>
        <dbReference type="ChEBI" id="CHEBI:58349"/>
    </ligand>
</feature>
<keyword evidence="7 10" id="KW-0521">NADP</keyword>
<keyword evidence="6 10" id="KW-0460">Magnesium</keyword>
<evidence type="ECO:0000256" key="6">
    <source>
        <dbReference type="ARBA" id="ARBA00022842"/>
    </source>
</evidence>
<dbReference type="PANTHER" id="PTHR11822">
    <property type="entry name" value="NADP-SPECIFIC ISOCITRATE DEHYDROGENASE"/>
    <property type="match status" value="1"/>
</dbReference>
<dbReference type="GO" id="GO:0051287">
    <property type="term" value="F:NAD binding"/>
    <property type="evidence" value="ECO:0007669"/>
    <property type="project" value="InterPro"/>
</dbReference>
<sequence>MFAKTIRSMTAPARRGFATNQKIKVHKPIVELDGDEMTRVIWSQIKDKYIHPYLDLDIEYFDLGLPHRDATDDQVTIDAAHAIQEHHVGIKCATITPDEQRMEEFKLKKMWRSPNGTIRNILNGTVFREPIVISNVPRLVPGWKKPIVVGRHAFGDQYKSTDFIAPGPGKFEVVYTPADGSEKTTLEVYDFKGPGIGLSMYNTDESIYGFAKSCLSFALSKKQDLFLSTKNTILKKYDGRFKDIFEEVYQNEFKAKYDAAGISYTHRLIDDMVAQALKSDGGFVWACKNYDGDVQSDIVAQGYGSLGLMTSVLVAPDGKTVEAEAAHGTVTRHWRQYQQGKKTSTNPIASIYAWTRGLSHRGQLDRNQELVDFSLSLEDAVIKTVEAGHMTKDLAICIHGSSVTPDHYLYTEDFMDKVKDTFDATRN</sequence>
<dbReference type="GO" id="GO:0000287">
    <property type="term" value="F:magnesium ion binding"/>
    <property type="evidence" value="ECO:0007669"/>
    <property type="project" value="InterPro"/>
</dbReference>
<dbReference type="GO" id="GO:0006099">
    <property type="term" value="P:tricarboxylic acid cycle"/>
    <property type="evidence" value="ECO:0007669"/>
    <property type="project" value="UniProtKB-KW"/>
</dbReference>
<evidence type="ECO:0000259" key="15">
    <source>
        <dbReference type="SMART" id="SM01329"/>
    </source>
</evidence>